<reference evidence="2" key="1">
    <citation type="journal article" date="2015" name="Genome Biol. Evol.">
        <title>Organellar Genomes of White Spruce (Picea glauca): Assembly and Annotation.</title>
        <authorList>
            <person name="Jackman S.D."/>
            <person name="Warren R.L."/>
            <person name="Gibb E.A."/>
            <person name="Vandervalk B.P."/>
            <person name="Mohamadi H."/>
            <person name="Chu J."/>
            <person name="Raymond A."/>
            <person name="Pleasance S."/>
            <person name="Coope R."/>
            <person name="Wildung M.R."/>
            <person name="Ritland C.E."/>
            <person name="Bousquet J."/>
            <person name="Jones S.J."/>
            <person name="Bohlmann J."/>
            <person name="Birol I."/>
        </authorList>
    </citation>
    <scope>NUCLEOTIDE SEQUENCE [LARGE SCALE GENOMIC DNA]</scope>
    <source>
        <tissue evidence="2">Flushing bud</tissue>
    </source>
</reference>
<evidence type="ECO:0000256" key="1">
    <source>
        <dbReference type="SAM" id="MobiDB-lite"/>
    </source>
</evidence>
<accession>A0A101LVQ1</accession>
<gene>
    <name evidence="2" type="ORF">ABT39_MTgene2016</name>
</gene>
<feature type="region of interest" description="Disordered" evidence="1">
    <location>
        <begin position="1"/>
        <end position="31"/>
    </location>
</feature>
<organism evidence="2">
    <name type="scientific">Picea glauca</name>
    <name type="common">White spruce</name>
    <name type="synonym">Pinus glauca</name>
    <dbReference type="NCBI Taxonomy" id="3330"/>
    <lineage>
        <taxon>Eukaryota</taxon>
        <taxon>Viridiplantae</taxon>
        <taxon>Streptophyta</taxon>
        <taxon>Embryophyta</taxon>
        <taxon>Tracheophyta</taxon>
        <taxon>Spermatophyta</taxon>
        <taxon>Pinopsida</taxon>
        <taxon>Pinidae</taxon>
        <taxon>Conifers I</taxon>
        <taxon>Pinales</taxon>
        <taxon>Pinaceae</taxon>
        <taxon>Picea</taxon>
    </lineage>
</organism>
<sequence>MMKGNVGPLVPLGTSNKRHSHHSYSARPTDPFSRSGLKAIVGGGALENDCNTIPVEAQVRLTGYFFDSNQL</sequence>
<geneLocation type="mitochondrion" evidence="2"/>
<comment type="caution">
    <text evidence="2">The sequence shown here is derived from an EMBL/GenBank/DDBJ whole genome shotgun (WGS) entry which is preliminary data.</text>
</comment>
<dbReference type="EMBL" id="LKAM01000013">
    <property type="protein sequence ID" value="KUM46210.1"/>
    <property type="molecule type" value="Genomic_DNA"/>
</dbReference>
<evidence type="ECO:0000313" key="2">
    <source>
        <dbReference type="EMBL" id="KUM46210.1"/>
    </source>
</evidence>
<dbReference type="AlphaFoldDB" id="A0A101LVQ1"/>
<protein>
    <submittedName>
        <fullName evidence="2">Uncharacterized protein</fullName>
    </submittedName>
</protein>
<name>A0A101LVQ1_PICGL</name>
<keyword evidence="2" id="KW-0496">Mitochondrion</keyword>
<proteinExistence type="predicted"/>